<sequence length="214" mass="24314">MTTTLWVGETRSSPLPDPEKSWHNTMALIDSPWSRLRKPPTIPTGFTAQALNDLDDLAFAELIQAQLVPRDQDVQGRRLWDRFWKVLREDDQLADRTYNVLEQFLDTTEDALEGGGLDEAGTKRAEKFKQQCEMSWKRIDRGRDRDGALGWAGEHATAHPPQSRRVIAALIGAIARHRSEVLREFGQPNAADAELWDVMAHLGLDPRDYETRDG</sequence>
<dbReference type="RefSeq" id="WP_235435462.1">
    <property type="nucleotide sequence ID" value="NZ_HG764815.1"/>
</dbReference>
<dbReference type="AlphaFoldDB" id="W6JTV4"/>
<gene>
    <name evidence="1" type="ORF">BN11_1960031</name>
</gene>
<accession>W6JTV4</accession>
<protein>
    <submittedName>
        <fullName evidence="1">Uncharacterized protein</fullName>
    </submittedName>
</protein>
<reference evidence="1 2" key="1">
    <citation type="journal article" date="2013" name="ISME J.">
        <title>A metabolic model for members of the genus Tetrasphaera involved in enhanced biological phosphorus removal.</title>
        <authorList>
            <person name="Kristiansen R."/>
            <person name="Nguyen H.T.T."/>
            <person name="Saunders A.M."/>
            <person name="Nielsen J.L."/>
            <person name="Wimmer R."/>
            <person name="Le V.Q."/>
            <person name="McIlroy S.J."/>
            <person name="Petrovski S."/>
            <person name="Seviour R.J."/>
            <person name="Calteau A."/>
            <person name="Nielsen K.L."/>
            <person name="Nielsen P.H."/>
        </authorList>
    </citation>
    <scope>NUCLEOTIDE SEQUENCE [LARGE SCALE GENOMIC DNA]</scope>
    <source>
        <strain evidence="1 2">Ben110</strain>
    </source>
</reference>
<keyword evidence="2" id="KW-1185">Reference proteome</keyword>
<dbReference type="Proteomes" id="UP000035763">
    <property type="component" value="Unassembled WGS sequence"/>
</dbReference>
<dbReference type="EMBL" id="CAJA01000108">
    <property type="protein sequence ID" value="CCH72783.1"/>
    <property type="molecule type" value="Genomic_DNA"/>
</dbReference>
<comment type="caution">
    <text evidence="1">The sequence shown here is derived from an EMBL/GenBank/DDBJ whole genome shotgun (WGS) entry which is preliminary data.</text>
</comment>
<name>W6JTV4_9MICO</name>
<proteinExistence type="predicted"/>
<evidence type="ECO:0000313" key="2">
    <source>
        <dbReference type="Proteomes" id="UP000035763"/>
    </source>
</evidence>
<dbReference type="STRING" id="1193182.BN11_1960031"/>
<organism evidence="1 2">
    <name type="scientific">Nostocoides australiense Ben110</name>
    <dbReference type="NCBI Taxonomy" id="1193182"/>
    <lineage>
        <taxon>Bacteria</taxon>
        <taxon>Bacillati</taxon>
        <taxon>Actinomycetota</taxon>
        <taxon>Actinomycetes</taxon>
        <taxon>Micrococcales</taxon>
        <taxon>Intrasporangiaceae</taxon>
        <taxon>Nostocoides</taxon>
    </lineage>
</organism>
<evidence type="ECO:0000313" key="1">
    <source>
        <dbReference type="EMBL" id="CCH72783.1"/>
    </source>
</evidence>